<dbReference type="PRINTS" id="PR00385">
    <property type="entry name" value="P450"/>
</dbReference>
<dbReference type="EMBL" id="BAAALD010000040">
    <property type="protein sequence ID" value="GAA1093804.1"/>
    <property type="molecule type" value="Genomic_DNA"/>
</dbReference>
<dbReference type="Gene3D" id="1.10.630.10">
    <property type="entry name" value="Cytochrome P450"/>
    <property type="match status" value="1"/>
</dbReference>
<keyword evidence="3" id="KW-0503">Monooxygenase</keyword>
<dbReference type="PANTHER" id="PTHR24305">
    <property type="entry name" value="CYTOCHROME P450"/>
    <property type="match status" value="1"/>
</dbReference>
<evidence type="ECO:0000256" key="3">
    <source>
        <dbReference type="RuleBase" id="RU000461"/>
    </source>
</evidence>
<dbReference type="Proteomes" id="UP001499987">
    <property type="component" value="Unassembled WGS sequence"/>
</dbReference>
<organism evidence="4 5">
    <name type="scientific">Kitasatospora arboriphila</name>
    <dbReference type="NCBI Taxonomy" id="258052"/>
    <lineage>
        <taxon>Bacteria</taxon>
        <taxon>Bacillati</taxon>
        <taxon>Actinomycetota</taxon>
        <taxon>Actinomycetes</taxon>
        <taxon>Kitasatosporales</taxon>
        <taxon>Streptomycetaceae</taxon>
        <taxon>Kitasatospora</taxon>
    </lineage>
</organism>
<dbReference type="SUPFAM" id="SSF48264">
    <property type="entry name" value="Cytochrome P450"/>
    <property type="match status" value="1"/>
</dbReference>
<dbReference type="PRINTS" id="PR00463">
    <property type="entry name" value="EP450I"/>
</dbReference>
<keyword evidence="3" id="KW-0479">Metal-binding</keyword>
<comment type="caution">
    <text evidence="4">The sequence shown here is derived from an EMBL/GenBank/DDBJ whole genome shotgun (WGS) entry which is preliminary data.</text>
</comment>
<reference evidence="5" key="1">
    <citation type="journal article" date="2019" name="Int. J. Syst. Evol. Microbiol.">
        <title>The Global Catalogue of Microorganisms (GCM) 10K type strain sequencing project: providing services to taxonomists for standard genome sequencing and annotation.</title>
        <authorList>
            <consortium name="The Broad Institute Genomics Platform"/>
            <consortium name="The Broad Institute Genome Sequencing Center for Infectious Disease"/>
            <person name="Wu L."/>
            <person name="Ma J."/>
        </authorList>
    </citation>
    <scope>NUCLEOTIDE SEQUENCE [LARGE SCALE GENOMIC DNA]</scope>
    <source>
        <strain evidence="5">JCM 13002</strain>
    </source>
</reference>
<dbReference type="Pfam" id="PF00067">
    <property type="entry name" value="p450"/>
    <property type="match status" value="1"/>
</dbReference>
<dbReference type="InterPro" id="IPR002401">
    <property type="entry name" value="Cyt_P450_E_grp-I"/>
</dbReference>
<dbReference type="InterPro" id="IPR017972">
    <property type="entry name" value="Cyt_P450_CS"/>
</dbReference>
<keyword evidence="3" id="KW-0408">Iron</keyword>
<evidence type="ECO:0000256" key="1">
    <source>
        <dbReference type="ARBA" id="ARBA00001971"/>
    </source>
</evidence>
<protein>
    <submittedName>
        <fullName evidence="4">Cytochrome P450</fullName>
    </submittedName>
</protein>
<sequence>MATQIPPTPPVTGVAVPELSPAEVERWRAAGRGMPELLRRVGRLGPVAGVRLDGRPTVLVTGPEAVQHVLGRNPDRYVKRSHRGRILLGDGVLSASGEAWRAQRRLLQSQFTGAGMRRWEQRIAAAAQHTAARWAEHADAGRTVDLREEMHRFALDTIWRSLTGHPLEDRTVAELTALEAVVAVLPVLPSNAEDARSAVAGELARIDAVVHGAIEAARSAPPGPHGPGLLHVLLSAAQDRPEYTDRLIRDEFVTLMVAGHETTATTLTWLYLFLAEDPSARARALAAGPAGSEERRAALRALVSETLRLYPSAWLLPRHAAAEDLLTGFRIEAGSEVLVCPYLVHRDPELWPEPEVFDPRRFTAPGRRPADPGAYLPFGIGARACLGLQFALRETVALLELLLPAFEAVPVGPAPEPSFGMVVRPGGPVPAVLTRAG</sequence>
<evidence type="ECO:0000313" key="5">
    <source>
        <dbReference type="Proteomes" id="UP001499987"/>
    </source>
</evidence>
<gene>
    <name evidence="4" type="ORF">GCM10009663_41700</name>
</gene>
<accession>A0ABP4E9J9</accession>
<name>A0ABP4E9J9_9ACTN</name>
<dbReference type="PROSITE" id="PS00086">
    <property type="entry name" value="CYTOCHROME_P450"/>
    <property type="match status" value="1"/>
</dbReference>
<comment type="similarity">
    <text evidence="2 3">Belongs to the cytochrome P450 family.</text>
</comment>
<evidence type="ECO:0000256" key="2">
    <source>
        <dbReference type="ARBA" id="ARBA00010617"/>
    </source>
</evidence>
<dbReference type="RefSeq" id="WP_344625169.1">
    <property type="nucleotide sequence ID" value="NZ_BAAALD010000040.1"/>
</dbReference>
<dbReference type="InterPro" id="IPR001128">
    <property type="entry name" value="Cyt_P450"/>
</dbReference>
<keyword evidence="3" id="KW-0349">Heme</keyword>
<keyword evidence="3" id="KW-0560">Oxidoreductase</keyword>
<dbReference type="PANTHER" id="PTHR24305:SF166">
    <property type="entry name" value="CYTOCHROME P450 12A4, MITOCHONDRIAL-RELATED"/>
    <property type="match status" value="1"/>
</dbReference>
<dbReference type="InterPro" id="IPR036396">
    <property type="entry name" value="Cyt_P450_sf"/>
</dbReference>
<proteinExistence type="inferred from homology"/>
<comment type="cofactor">
    <cofactor evidence="1">
        <name>heme</name>
        <dbReference type="ChEBI" id="CHEBI:30413"/>
    </cofactor>
</comment>
<dbReference type="InterPro" id="IPR050121">
    <property type="entry name" value="Cytochrome_P450_monoxygenase"/>
</dbReference>
<evidence type="ECO:0000313" key="4">
    <source>
        <dbReference type="EMBL" id="GAA1093804.1"/>
    </source>
</evidence>
<keyword evidence="5" id="KW-1185">Reference proteome</keyword>